<evidence type="ECO:0000313" key="9">
    <source>
        <dbReference type="EMBL" id="KXA13610.1"/>
    </source>
</evidence>
<organism evidence="9 10">
    <name type="scientific">Clostridium perfringens</name>
    <dbReference type="NCBI Taxonomy" id="1502"/>
    <lineage>
        <taxon>Bacteria</taxon>
        <taxon>Bacillati</taxon>
        <taxon>Bacillota</taxon>
        <taxon>Clostridia</taxon>
        <taxon>Eubacteriales</taxon>
        <taxon>Clostridiaceae</taxon>
        <taxon>Clostridium</taxon>
    </lineage>
</organism>
<comment type="catalytic activity">
    <reaction evidence="5 6">
        <text>L-arginine + H2O = L-citrulline + NH4(+)</text>
        <dbReference type="Rhea" id="RHEA:19597"/>
        <dbReference type="ChEBI" id="CHEBI:15377"/>
        <dbReference type="ChEBI" id="CHEBI:28938"/>
        <dbReference type="ChEBI" id="CHEBI:32682"/>
        <dbReference type="ChEBI" id="CHEBI:57743"/>
        <dbReference type="EC" id="3.5.3.6"/>
    </reaction>
</comment>
<sequence>MRDDRALNVTSEIGRLKTVLLHRPGEEIENLTPDLLDRLLFDDIPYLKVAREEHDAFAQTLREAGVEVLYLEVLAAEAIGTSDEVKQQFISEFIDEAGVESERLKEALIQYFNSFSDNKAMVDKMMAGVRKEELKDYHRESLYDQVNNVYPFVCDPMPNLYFTRDPFATIGHGITLNHMRTDTRNRETIFAKYIFRHHPRFEGKDIPFWFNRDDKTSLEGGDELILSKEILAVGISQRTDSKSVEKLARKLLYYPDTSFKTVLAFKIPVSRAFMHLDTVFTQVDYDKFTVHPGIVGPLEVYAITKDPENDGQLIAVEECDTLENILKKYLKRDIELIKCGGGDEIIAAREQWNDGSNTLAIAPGEVVVYSRNYVTNEILEKKGIKLHVIPSSELSRGRGGPRCMSMPLIREDL</sequence>
<keyword evidence="4 6" id="KW-0378">Hydrolase</keyword>
<reference evidence="8" key="2">
    <citation type="journal article" date="2018" name="Genome Biol.">
        <title>SKESA: strategic k-mer extension for scrupulous assemblies.</title>
        <authorList>
            <person name="Souvorov A."/>
            <person name="Agarwala R."/>
            <person name="Lipman D.J."/>
        </authorList>
    </citation>
    <scope>NUCLEOTIDE SEQUENCE</scope>
    <source>
        <strain evidence="8">C8</strain>
    </source>
</reference>
<dbReference type="PANTHER" id="PTHR47271:SF2">
    <property type="entry name" value="ARGININE DEIMINASE"/>
    <property type="match status" value="1"/>
</dbReference>
<dbReference type="PATRIC" id="fig|1502.174.peg.820"/>
<reference evidence="9 10" key="1">
    <citation type="submission" date="2016-01" db="EMBL/GenBank/DDBJ databases">
        <authorList>
            <person name="Oliw E.H."/>
        </authorList>
    </citation>
    <scope>NUCLEOTIDE SEQUENCE [LARGE SCALE GENOMIC DNA]</scope>
    <source>
        <strain evidence="9 10">MJR7757A</strain>
    </source>
</reference>
<dbReference type="PRINTS" id="PR01466">
    <property type="entry name" value="ARGDEIMINASE"/>
</dbReference>
<dbReference type="EMBL" id="DACTCB010000017">
    <property type="protein sequence ID" value="HAT4308781.1"/>
    <property type="molecule type" value="Genomic_DNA"/>
</dbReference>
<dbReference type="Proteomes" id="UP000070646">
    <property type="component" value="Unassembled WGS sequence"/>
</dbReference>
<dbReference type="EC" id="3.5.3.6" evidence="6"/>
<evidence type="ECO:0000256" key="6">
    <source>
        <dbReference type="HAMAP-Rule" id="MF_00242"/>
    </source>
</evidence>
<evidence type="ECO:0000313" key="10">
    <source>
        <dbReference type="Proteomes" id="UP000070646"/>
    </source>
</evidence>
<dbReference type="PANTHER" id="PTHR47271">
    <property type="entry name" value="ARGININE DEIMINASE"/>
    <property type="match status" value="1"/>
</dbReference>
<name>A0A133NBF5_CLOPF</name>
<keyword evidence="6" id="KW-0963">Cytoplasm</keyword>
<accession>A0A133NBF5</accession>
<proteinExistence type="inferred from homology"/>
<gene>
    <name evidence="6 8" type="primary">arcA</name>
    <name evidence="9" type="ORF">HMPREF3222_00813</name>
    <name evidence="8" type="ORF">I9080_002620</name>
</gene>
<comment type="caution">
    <text evidence="9">The sequence shown here is derived from an EMBL/GenBank/DDBJ whole genome shotgun (WGS) entry which is preliminary data.</text>
</comment>
<reference evidence="8" key="3">
    <citation type="submission" date="2020-07" db="EMBL/GenBank/DDBJ databases">
        <authorList>
            <consortium name="NCBI Pathogen Detection Project"/>
        </authorList>
    </citation>
    <scope>NUCLEOTIDE SEQUENCE</scope>
    <source>
        <strain evidence="8">C8</strain>
    </source>
</reference>
<keyword evidence="3 6" id="KW-0056">Arginine metabolism</keyword>
<dbReference type="AlphaFoldDB" id="A0A133NBF5"/>
<dbReference type="UniPathway" id="UPA00254">
    <property type="reaction ID" value="UER00364"/>
</dbReference>
<comment type="pathway">
    <text evidence="1 6">Amino-acid degradation; L-arginine degradation via ADI pathway; carbamoyl phosphate from L-arginine: step 1/2.</text>
</comment>
<dbReference type="GO" id="GO:0016990">
    <property type="term" value="F:arginine deiminase activity"/>
    <property type="evidence" value="ECO:0007669"/>
    <property type="project" value="UniProtKB-UniRule"/>
</dbReference>
<dbReference type="InterPro" id="IPR003876">
    <property type="entry name" value="Arg_deiminase"/>
</dbReference>
<dbReference type="GO" id="GO:0019546">
    <property type="term" value="P:L-arginine deiminase pathway"/>
    <property type="evidence" value="ECO:0007669"/>
    <property type="project" value="UniProtKB-UniRule"/>
</dbReference>
<comment type="subcellular location">
    <subcellularLocation>
        <location evidence="6">Cytoplasm</location>
    </subcellularLocation>
</comment>
<dbReference type="Pfam" id="PF02274">
    <property type="entry name" value="ADI"/>
    <property type="match status" value="1"/>
</dbReference>
<comment type="similarity">
    <text evidence="2 6">Belongs to the arginine deiminase family.</text>
</comment>
<dbReference type="SUPFAM" id="SSF55909">
    <property type="entry name" value="Pentein"/>
    <property type="match status" value="1"/>
</dbReference>
<dbReference type="Gene3D" id="3.75.10.10">
    <property type="entry name" value="L-arginine/glycine Amidinotransferase, Chain A"/>
    <property type="match status" value="1"/>
</dbReference>
<dbReference type="NCBIfam" id="NF002381">
    <property type="entry name" value="PRK01388.1"/>
    <property type="match status" value="1"/>
</dbReference>
<evidence type="ECO:0000313" key="8">
    <source>
        <dbReference type="EMBL" id="HAT4308781.1"/>
    </source>
</evidence>
<dbReference type="RefSeq" id="WP_060794877.1">
    <property type="nucleotide sequence ID" value="NZ_CATNWN010000007.1"/>
</dbReference>
<evidence type="ECO:0000256" key="7">
    <source>
        <dbReference type="PIRSR" id="PIRSR006356-1"/>
    </source>
</evidence>
<evidence type="ECO:0000256" key="1">
    <source>
        <dbReference type="ARBA" id="ARBA00005213"/>
    </source>
</evidence>
<dbReference type="EMBL" id="LRPU01000031">
    <property type="protein sequence ID" value="KXA13610.1"/>
    <property type="molecule type" value="Genomic_DNA"/>
</dbReference>
<evidence type="ECO:0000256" key="3">
    <source>
        <dbReference type="ARBA" id="ARBA00022503"/>
    </source>
</evidence>
<feature type="active site" description="Amidino-cysteine intermediate" evidence="6 7">
    <location>
        <position position="403"/>
    </location>
</feature>
<protein>
    <recommendedName>
        <fullName evidence="6">Arginine deiminase</fullName>
        <shortName evidence="6">ADI</shortName>
        <ecNumber evidence="6">3.5.3.6</ecNumber>
    </recommendedName>
    <alternativeName>
        <fullName evidence="6">Arginine dihydrolase</fullName>
        <shortName evidence="6">AD</shortName>
    </alternativeName>
</protein>
<evidence type="ECO:0000256" key="4">
    <source>
        <dbReference type="ARBA" id="ARBA00022801"/>
    </source>
</evidence>
<dbReference type="GO" id="GO:0005737">
    <property type="term" value="C:cytoplasm"/>
    <property type="evidence" value="ECO:0007669"/>
    <property type="project" value="UniProtKB-SubCell"/>
</dbReference>
<dbReference type="HAMAP" id="MF_00242">
    <property type="entry name" value="Arg_deiminase"/>
    <property type="match status" value="1"/>
</dbReference>
<dbReference type="PIRSF" id="PIRSF006356">
    <property type="entry name" value="Arg_deiminase"/>
    <property type="match status" value="1"/>
</dbReference>
<dbReference type="NCBIfam" id="TIGR01078">
    <property type="entry name" value="arcA"/>
    <property type="match status" value="1"/>
</dbReference>
<dbReference type="Proteomes" id="UP000859547">
    <property type="component" value="Unassembled WGS sequence"/>
</dbReference>
<dbReference type="Gene3D" id="1.10.3930.10">
    <property type="entry name" value="Arginine deiminase"/>
    <property type="match status" value="1"/>
</dbReference>
<evidence type="ECO:0000256" key="5">
    <source>
        <dbReference type="ARBA" id="ARBA00049429"/>
    </source>
</evidence>
<evidence type="ECO:0000256" key="2">
    <source>
        <dbReference type="ARBA" id="ARBA00010206"/>
    </source>
</evidence>